<reference evidence="2 3" key="1">
    <citation type="submission" date="2018-09" db="EMBL/GenBank/DDBJ databases">
        <title>Genomic investigation of the strawberry pathogen Phytophthora fragariae indicates pathogenicity is determined by transcriptional variation in three key races.</title>
        <authorList>
            <person name="Adams T.M."/>
            <person name="Armitage A.D."/>
            <person name="Sobczyk M.K."/>
            <person name="Bates H.J."/>
            <person name="Dunwell J.M."/>
            <person name="Nellist C.F."/>
            <person name="Harrison R.J."/>
        </authorList>
    </citation>
    <scope>NUCLEOTIDE SEQUENCE [LARGE SCALE GENOMIC DNA]</scope>
    <source>
        <strain evidence="2 3">SCRP249</strain>
    </source>
</reference>
<proteinExistence type="predicted"/>
<name>A0A6A3NTI8_9STRA</name>
<dbReference type="PANTHER" id="PTHR34415">
    <property type="entry name" value="INTEGRASE CATALYTIC DOMAIN-CONTAINING PROTEIN"/>
    <property type="match status" value="1"/>
</dbReference>
<feature type="region of interest" description="Disordered" evidence="1">
    <location>
        <begin position="1"/>
        <end position="81"/>
    </location>
</feature>
<gene>
    <name evidence="2" type="ORF">PR001_g4533</name>
</gene>
<protein>
    <submittedName>
        <fullName evidence="2">Uncharacterized protein</fullName>
    </submittedName>
</protein>
<accession>A0A6A3NTI8</accession>
<organism evidence="2 3">
    <name type="scientific">Phytophthora rubi</name>
    <dbReference type="NCBI Taxonomy" id="129364"/>
    <lineage>
        <taxon>Eukaryota</taxon>
        <taxon>Sar</taxon>
        <taxon>Stramenopiles</taxon>
        <taxon>Oomycota</taxon>
        <taxon>Peronosporomycetes</taxon>
        <taxon>Peronosporales</taxon>
        <taxon>Peronosporaceae</taxon>
        <taxon>Phytophthora</taxon>
    </lineage>
</organism>
<evidence type="ECO:0000256" key="1">
    <source>
        <dbReference type="SAM" id="MobiDB-lite"/>
    </source>
</evidence>
<comment type="caution">
    <text evidence="2">The sequence shown here is derived from an EMBL/GenBank/DDBJ whole genome shotgun (WGS) entry which is preliminary data.</text>
</comment>
<dbReference type="Proteomes" id="UP000429607">
    <property type="component" value="Unassembled WGS sequence"/>
</dbReference>
<sequence>MQTSQPHVDSAPPPSPLAAATPPARVGADEHQHQEDALPRDAAALCSEDDGGDGQAGSKNNGAGSDREKSSSATRNAFDGNIAIKDHGKKLKKNSMQKYMTTAECWTMTHFIDAVNAAASNFVNVYVPKGSKLFKSSKPVLTELNKRLDSVQQYQIISIDSAKPGVIACKKGTDSEAVDQD</sequence>
<dbReference type="EMBL" id="QXFV01000186">
    <property type="protein sequence ID" value="KAE9046504.1"/>
    <property type="molecule type" value="Genomic_DNA"/>
</dbReference>
<dbReference type="PANTHER" id="PTHR34415:SF1">
    <property type="entry name" value="INTEGRASE CATALYTIC DOMAIN-CONTAINING PROTEIN"/>
    <property type="match status" value="1"/>
</dbReference>
<feature type="compositionally biased region" description="Basic and acidic residues" evidence="1">
    <location>
        <begin position="27"/>
        <end position="39"/>
    </location>
</feature>
<evidence type="ECO:0000313" key="2">
    <source>
        <dbReference type="EMBL" id="KAE9046504.1"/>
    </source>
</evidence>
<evidence type="ECO:0000313" key="3">
    <source>
        <dbReference type="Proteomes" id="UP000429607"/>
    </source>
</evidence>
<dbReference type="AlphaFoldDB" id="A0A6A3NTI8"/>